<dbReference type="AlphaFoldDB" id="U9UIN1"/>
<dbReference type="HOGENOM" id="CLU_2405468_0_0_1"/>
<dbReference type="EMBL" id="KI278197">
    <property type="protein sequence ID" value="ESA19497.1"/>
    <property type="molecule type" value="Genomic_DNA"/>
</dbReference>
<name>U9UIN1_RHIID</name>
<feature type="non-terminal residue" evidence="1">
    <location>
        <position position="1"/>
    </location>
</feature>
<proteinExistence type="predicted"/>
<accession>U9UIN1</accession>
<gene>
    <name evidence="1" type="ORF">GLOINDRAFT_19519</name>
</gene>
<protein>
    <submittedName>
        <fullName evidence="1">Uncharacterized protein</fullName>
    </submittedName>
</protein>
<organism evidence="1">
    <name type="scientific">Rhizophagus irregularis (strain DAOM 181602 / DAOM 197198 / MUCL 43194)</name>
    <name type="common">Arbuscular mycorrhizal fungus</name>
    <name type="synonym">Glomus intraradices</name>
    <dbReference type="NCBI Taxonomy" id="747089"/>
    <lineage>
        <taxon>Eukaryota</taxon>
        <taxon>Fungi</taxon>
        <taxon>Fungi incertae sedis</taxon>
        <taxon>Mucoromycota</taxon>
        <taxon>Glomeromycotina</taxon>
        <taxon>Glomeromycetes</taxon>
        <taxon>Glomerales</taxon>
        <taxon>Glomeraceae</taxon>
        <taxon>Rhizophagus</taxon>
    </lineage>
</organism>
<sequence length="93" mass="9798">SVKGIKGELAKTAAAEDSIVVGIIGVSMASTGEKSGVKGEVTSEVLRLIRSLVVGKISECCKETVGVQRVKSAFRFLEGGKGYEQRNQGKEKV</sequence>
<reference evidence="1" key="1">
    <citation type="submission" date="2013-07" db="EMBL/GenBank/DDBJ databases">
        <title>The genome of an arbuscular mycorrhizal fungus provides insights into the evolution of the oldest plant symbiosis.</title>
        <authorList>
            <consortium name="DOE Joint Genome Institute"/>
            <person name="Tisserant E."/>
            <person name="Malbreil M."/>
            <person name="Kuo A."/>
            <person name="Kohler A."/>
            <person name="Symeonidi A."/>
            <person name="Balestrini R."/>
            <person name="Charron P."/>
            <person name="Duensing N."/>
            <person name="Frei-dit-Frey N."/>
            <person name="Gianinazzi-Pearson V."/>
            <person name="Gilbert B."/>
            <person name="Handa Y."/>
            <person name="Hijri M."/>
            <person name="Kaul R."/>
            <person name="Kawaguchi M."/>
            <person name="Krajinski F."/>
            <person name="Lammers P."/>
            <person name="Lapierre D."/>
            <person name="Masclaux F.G."/>
            <person name="Murat C."/>
            <person name="Morin E."/>
            <person name="Ndikumana S."/>
            <person name="Pagni M."/>
            <person name="Petitpierre D."/>
            <person name="Requena N."/>
            <person name="Rosikiewicz P."/>
            <person name="Riley R."/>
            <person name="Saito K."/>
            <person name="San Clemente H."/>
            <person name="Shapiro H."/>
            <person name="van Tuinen D."/>
            <person name="Becard G."/>
            <person name="Bonfante P."/>
            <person name="Paszkowski U."/>
            <person name="Shachar-Hill Y."/>
            <person name="Young J.P."/>
            <person name="Sanders I.R."/>
            <person name="Henrissat B."/>
            <person name="Rensing S.A."/>
            <person name="Grigoriev I.V."/>
            <person name="Corradi N."/>
            <person name="Roux C."/>
            <person name="Martin F."/>
        </authorList>
    </citation>
    <scope>NUCLEOTIDE SEQUENCE</scope>
    <source>
        <strain evidence="1">DAOM 197198</strain>
    </source>
</reference>
<evidence type="ECO:0000313" key="1">
    <source>
        <dbReference type="EMBL" id="ESA19497.1"/>
    </source>
</evidence>